<dbReference type="Proteomes" id="UP001519460">
    <property type="component" value="Unassembled WGS sequence"/>
</dbReference>
<proteinExistence type="predicted"/>
<comment type="caution">
    <text evidence="2">The sequence shown here is derived from an EMBL/GenBank/DDBJ whole genome shotgun (WGS) entry which is preliminary data.</text>
</comment>
<feature type="domain" description="Amidase" evidence="1">
    <location>
        <begin position="91"/>
        <end position="342"/>
    </location>
</feature>
<sequence length="459" mass="49584">MADKGVYRSPALSGPQLEDFRRLNQELKFRCSEEELQGMAKIMEGVTAAYQRVSELPDTSLPVVRYPRTPGYKPRPDDNPYNAWAWKCDIRGAAEGKLSGRTVGIKDNIAVAGVPMRCGSKILEHYVPEFDASIVTRILDAGGHIVGKTAVEDMCMSGSSVTSADGPVTNPHDVTRTAGGSSCGSAVLVACGLVDFAIGGDQGGSVRIPASFTGIVGLKPTYGLVPYTGAWAGEPTVDHLGPMARTVADCALLLEVIAGYDDGRDPRQFPNTTVPEYSKLKVGLLKEGFDSCTEDIVKTIVRDASNKLTEAGMTVAELSIPLHRDGVGYFAKGFYPVSLLEAMHRGISAQPHDLHPLVKFRCLSGEYMTQTYGRSNKFYAKANNLVMELTHLYQHAESMCDNVMPFNITGHPALTINAGFAPTDDGKQLPVGMMIVGRKFDDVTVLQVARAVEKMTTRD</sequence>
<dbReference type="SUPFAM" id="SSF75304">
    <property type="entry name" value="Amidase signature (AS) enzymes"/>
    <property type="match status" value="1"/>
</dbReference>
<dbReference type="PANTHER" id="PTHR11895">
    <property type="entry name" value="TRANSAMIDASE"/>
    <property type="match status" value="1"/>
</dbReference>
<dbReference type="Pfam" id="PF01425">
    <property type="entry name" value="Amidase"/>
    <property type="match status" value="1"/>
</dbReference>
<name>A0ABD0K4H7_9CAEN</name>
<gene>
    <name evidence="2" type="ORF">BaRGS_00026575</name>
</gene>
<dbReference type="PANTHER" id="PTHR11895:SF170">
    <property type="entry name" value="AMIDASE"/>
    <property type="match status" value="1"/>
</dbReference>
<evidence type="ECO:0000313" key="2">
    <source>
        <dbReference type="EMBL" id="KAK7482226.1"/>
    </source>
</evidence>
<keyword evidence="3" id="KW-1185">Reference proteome</keyword>
<accession>A0ABD0K4H7</accession>
<evidence type="ECO:0000313" key="3">
    <source>
        <dbReference type="Proteomes" id="UP001519460"/>
    </source>
</evidence>
<dbReference type="InterPro" id="IPR000120">
    <property type="entry name" value="Amidase"/>
</dbReference>
<dbReference type="AlphaFoldDB" id="A0ABD0K4H7"/>
<dbReference type="InterPro" id="IPR036928">
    <property type="entry name" value="AS_sf"/>
</dbReference>
<dbReference type="EMBL" id="JACVVK020000249">
    <property type="protein sequence ID" value="KAK7482226.1"/>
    <property type="molecule type" value="Genomic_DNA"/>
</dbReference>
<dbReference type="InterPro" id="IPR023631">
    <property type="entry name" value="Amidase_dom"/>
</dbReference>
<evidence type="ECO:0000259" key="1">
    <source>
        <dbReference type="Pfam" id="PF01425"/>
    </source>
</evidence>
<reference evidence="2 3" key="1">
    <citation type="journal article" date="2023" name="Sci. Data">
        <title>Genome assembly of the Korean intertidal mud-creeper Batillaria attramentaria.</title>
        <authorList>
            <person name="Patra A.K."/>
            <person name="Ho P.T."/>
            <person name="Jun S."/>
            <person name="Lee S.J."/>
            <person name="Kim Y."/>
            <person name="Won Y.J."/>
        </authorList>
    </citation>
    <scope>NUCLEOTIDE SEQUENCE [LARGE SCALE GENOMIC DNA]</scope>
    <source>
        <strain evidence="2">Wonlab-2016</strain>
    </source>
</reference>
<protein>
    <recommendedName>
        <fullName evidence="1">Amidase domain-containing protein</fullName>
    </recommendedName>
</protein>
<dbReference type="Gene3D" id="3.90.1300.10">
    <property type="entry name" value="Amidase signature (AS) domain"/>
    <property type="match status" value="1"/>
</dbReference>
<organism evidence="2 3">
    <name type="scientific">Batillaria attramentaria</name>
    <dbReference type="NCBI Taxonomy" id="370345"/>
    <lineage>
        <taxon>Eukaryota</taxon>
        <taxon>Metazoa</taxon>
        <taxon>Spiralia</taxon>
        <taxon>Lophotrochozoa</taxon>
        <taxon>Mollusca</taxon>
        <taxon>Gastropoda</taxon>
        <taxon>Caenogastropoda</taxon>
        <taxon>Sorbeoconcha</taxon>
        <taxon>Cerithioidea</taxon>
        <taxon>Batillariidae</taxon>
        <taxon>Batillaria</taxon>
    </lineage>
</organism>